<organism evidence="3 4">
    <name type="scientific">Tritrichomonas musculus</name>
    <dbReference type="NCBI Taxonomy" id="1915356"/>
    <lineage>
        <taxon>Eukaryota</taxon>
        <taxon>Metamonada</taxon>
        <taxon>Parabasalia</taxon>
        <taxon>Tritrichomonadida</taxon>
        <taxon>Tritrichomonadidae</taxon>
        <taxon>Tritrichomonas</taxon>
    </lineage>
</organism>
<protein>
    <recommendedName>
        <fullName evidence="5">DUF3447 domain-containing protein</fullName>
    </recommendedName>
</protein>
<dbReference type="SUPFAM" id="SSF48403">
    <property type="entry name" value="Ankyrin repeat"/>
    <property type="match status" value="1"/>
</dbReference>
<dbReference type="InterPro" id="IPR002110">
    <property type="entry name" value="Ankyrin_rpt"/>
</dbReference>
<proteinExistence type="predicted"/>
<name>A0ABR2IB45_9EUKA</name>
<comment type="caution">
    <text evidence="3">The sequence shown here is derived from an EMBL/GenBank/DDBJ whole genome shotgun (WGS) entry which is preliminary data.</text>
</comment>
<evidence type="ECO:0008006" key="5">
    <source>
        <dbReference type="Google" id="ProtNLM"/>
    </source>
</evidence>
<gene>
    <name evidence="3" type="ORF">M9Y10_011849</name>
</gene>
<keyword evidence="1" id="KW-0040">ANK repeat</keyword>
<evidence type="ECO:0000256" key="2">
    <source>
        <dbReference type="SAM" id="Phobius"/>
    </source>
</evidence>
<reference evidence="3 4" key="1">
    <citation type="submission" date="2024-04" db="EMBL/GenBank/DDBJ databases">
        <title>Tritrichomonas musculus Genome.</title>
        <authorList>
            <person name="Alves-Ferreira E."/>
            <person name="Grigg M."/>
            <person name="Lorenzi H."/>
            <person name="Galac M."/>
        </authorList>
    </citation>
    <scope>NUCLEOTIDE SEQUENCE [LARGE SCALE GENOMIC DNA]</scope>
    <source>
        <strain evidence="3 4">EAF2021</strain>
    </source>
</reference>
<feature type="repeat" description="ANK" evidence="1">
    <location>
        <begin position="429"/>
        <end position="462"/>
    </location>
</feature>
<dbReference type="Pfam" id="PF12796">
    <property type="entry name" value="Ank_2"/>
    <property type="match status" value="1"/>
</dbReference>
<dbReference type="PROSITE" id="PS50297">
    <property type="entry name" value="ANK_REP_REGION"/>
    <property type="match status" value="1"/>
</dbReference>
<evidence type="ECO:0000313" key="4">
    <source>
        <dbReference type="Proteomes" id="UP001470230"/>
    </source>
</evidence>
<dbReference type="InterPro" id="IPR036770">
    <property type="entry name" value="Ankyrin_rpt-contain_sf"/>
</dbReference>
<feature type="repeat" description="ANK" evidence="1">
    <location>
        <begin position="463"/>
        <end position="495"/>
    </location>
</feature>
<dbReference type="PROSITE" id="PS50088">
    <property type="entry name" value="ANK_REPEAT"/>
    <property type="match status" value="2"/>
</dbReference>
<sequence length="584" mass="67667">MSDSESDTEIVFDFYDPPPEFEKLLNIQDIIFGITNQNYASKCQDLESSDYFQTPHGIYVIVVNFLNAIKYRPTQHMGFANALKFLFNSRQCQYLEILKSYFISQFRAIIEDPSSYPRESSTIAFFYDAFTIECFTIEQIVAMMKQIYSGPKVVPTESSIVLFFYFSREISSFDSNFFNTLLSTVMNSEERSLPQEIHDALVLMNDLFANDFQMLQGWRSCHSIPDSCADALMKDDPTLLQTILVKEKLSFDVTLPNNIFGLSEFVTHSPTLIQFATFFGSIKCFKYLLLNKANMSLTDETHLKLVHYAVAGGNSEIIHILEQNSTLFSRTLPISIEFNHSDLFEWLYENYYDCKLFEDALPIPVSEIAKRSNNARSFEFLFRNKIQIKPILFKSFEQVWNSYLNGFIVTLQVIMPDLKINTKYTAYDNHYSPLHWAIKKRYDGIITEIINTKGVNLNTQDDYGKTPFYLAAELGYIDVLTALKEKGVEINRRAKSNLSPIHAAIRCNQTESVQFLLQSTTYDLNLKDAVFLLFYVFIWVFLIFLFYHFPLHVAVLRNYHETLKILLSIPNLNVNVKNNDGIFY</sequence>
<dbReference type="Proteomes" id="UP001470230">
    <property type="component" value="Unassembled WGS sequence"/>
</dbReference>
<dbReference type="Gene3D" id="1.25.40.20">
    <property type="entry name" value="Ankyrin repeat-containing domain"/>
    <property type="match status" value="2"/>
</dbReference>
<keyword evidence="4" id="KW-1185">Reference proteome</keyword>
<keyword evidence="2" id="KW-0472">Membrane</keyword>
<feature type="transmembrane region" description="Helical" evidence="2">
    <location>
        <begin position="529"/>
        <end position="549"/>
    </location>
</feature>
<dbReference type="EMBL" id="JAPFFF010000018">
    <property type="protein sequence ID" value="KAK8860185.1"/>
    <property type="molecule type" value="Genomic_DNA"/>
</dbReference>
<dbReference type="PANTHER" id="PTHR24159">
    <property type="match status" value="1"/>
</dbReference>
<dbReference type="SMART" id="SM00248">
    <property type="entry name" value="ANK"/>
    <property type="match status" value="6"/>
</dbReference>
<accession>A0ABR2IB45</accession>
<evidence type="ECO:0000256" key="1">
    <source>
        <dbReference type="PROSITE-ProRule" id="PRU00023"/>
    </source>
</evidence>
<keyword evidence="2" id="KW-1133">Transmembrane helix</keyword>
<dbReference type="PANTHER" id="PTHR24159:SF5">
    <property type="entry name" value="ANK_REP_REGION DOMAIN-CONTAINING PROTEIN"/>
    <property type="match status" value="1"/>
</dbReference>
<keyword evidence="2" id="KW-0812">Transmembrane</keyword>
<evidence type="ECO:0000313" key="3">
    <source>
        <dbReference type="EMBL" id="KAK8860185.1"/>
    </source>
</evidence>